<dbReference type="Gene3D" id="1.20.1250.20">
    <property type="entry name" value="MFS general substrate transporter like domains"/>
    <property type="match status" value="2"/>
</dbReference>
<feature type="transmembrane region" description="Helical" evidence="8">
    <location>
        <begin position="39"/>
        <end position="60"/>
    </location>
</feature>
<keyword evidence="3 8" id="KW-0472">Membrane</keyword>
<dbReference type="Proteomes" id="UP000518266">
    <property type="component" value="Unassembled WGS sequence"/>
</dbReference>
<keyword evidence="2 8" id="KW-1133">Transmembrane helix</keyword>
<feature type="transmembrane region" description="Helical" evidence="8">
    <location>
        <begin position="339"/>
        <end position="360"/>
    </location>
</feature>
<evidence type="ECO:0000259" key="9">
    <source>
        <dbReference type="PROSITE" id="PS50850"/>
    </source>
</evidence>
<evidence type="ECO:0000256" key="3">
    <source>
        <dbReference type="ARBA" id="ARBA00023136"/>
    </source>
</evidence>
<evidence type="ECO:0000313" key="11">
    <source>
        <dbReference type="Proteomes" id="UP000518266"/>
    </source>
</evidence>
<dbReference type="FunFam" id="1.20.1250.20:FF:000023">
    <property type="entry name" value="Solute carrier family 22 member 6"/>
    <property type="match status" value="1"/>
</dbReference>
<organism evidence="10 11">
    <name type="scientific">Dissostichus mawsoni</name>
    <name type="common">Antarctic cod</name>
    <dbReference type="NCBI Taxonomy" id="36200"/>
    <lineage>
        <taxon>Eukaryota</taxon>
        <taxon>Metazoa</taxon>
        <taxon>Chordata</taxon>
        <taxon>Craniata</taxon>
        <taxon>Vertebrata</taxon>
        <taxon>Euteleostomi</taxon>
        <taxon>Actinopterygii</taxon>
        <taxon>Neopterygii</taxon>
        <taxon>Teleostei</taxon>
        <taxon>Neoteleostei</taxon>
        <taxon>Acanthomorphata</taxon>
        <taxon>Eupercaria</taxon>
        <taxon>Perciformes</taxon>
        <taxon>Notothenioidei</taxon>
        <taxon>Nototheniidae</taxon>
        <taxon>Dissostichus</taxon>
    </lineage>
</organism>
<dbReference type="InterPro" id="IPR005828">
    <property type="entry name" value="MFS_sugar_transport-like"/>
</dbReference>
<dbReference type="OrthoDB" id="2544694at2759"/>
<keyword evidence="1 8" id="KW-0812">Transmembrane</keyword>
<comment type="caution">
    <text evidence="10">The sequence shown here is derived from an EMBL/GenBank/DDBJ whole genome shotgun (WGS) entry which is preliminary data.</text>
</comment>
<evidence type="ECO:0000256" key="1">
    <source>
        <dbReference type="ARBA" id="ARBA00022692"/>
    </source>
</evidence>
<dbReference type="AlphaFoldDB" id="A0A7J5XW58"/>
<dbReference type="InterPro" id="IPR036259">
    <property type="entry name" value="MFS_trans_sf"/>
</dbReference>
<evidence type="ECO:0000256" key="5">
    <source>
        <dbReference type="ARBA" id="ARBA00039897"/>
    </source>
</evidence>
<gene>
    <name evidence="10" type="ORF">F7725_006601</name>
</gene>
<feature type="transmembrane region" description="Helical" evidence="8">
    <location>
        <begin position="526"/>
        <end position="545"/>
    </location>
</feature>
<dbReference type="GO" id="GO:0022857">
    <property type="term" value="F:transmembrane transporter activity"/>
    <property type="evidence" value="ECO:0007669"/>
    <property type="project" value="InterPro"/>
</dbReference>
<evidence type="ECO:0000256" key="2">
    <source>
        <dbReference type="ARBA" id="ARBA00022989"/>
    </source>
</evidence>
<dbReference type="PANTHER" id="PTHR24064">
    <property type="entry name" value="SOLUTE CARRIER FAMILY 22 MEMBER"/>
    <property type="match status" value="1"/>
</dbReference>
<sequence length="758" mass="84152">MKRLQETMKKEMSCSQGTHSVLDLFRTPTMRRMTMCLSAVWYMFLLEKSQLSTSFAYYGIAMDLQKFGVDIYLIQVIFGAVDIPAKVVMVVSMTYIGRRSSQCGALIIAGITVLINLLIPYETLGSPLPDTIQDVEDRGTGRSSKQVGSTGRFQILHTTLLCIPVMLFASHNLLQNFVALVPPHFCNAHTNLSQSQMSAEEALLVTVPLDQTGKPERCLRYAAPQWHLLTKNGSSSSGKEGDTNAGLDVDLQGCSDGWTYNMTHMESTIISDVGIHFFSLLMCKCFLVLCLKWLFHICQWNLVCDQRSLKQMGQTIYMGGVLLGAVVFGGLSDRYGRRILLLISNLLMAVSGTCASFSTTFPLFCLFRFGCGMALSGVGLNTFSLSKTFSWIGYNQLVEWIPTNVRTTVGTTTGYCYTVGQLMLALIAYFIRDWRWLTLAVSLPFFVFFLIAWWFHESSRWLVMSNNPEQAIKNLKSVAKFNGRKEEGEKIDMKRLQETMKKEMSCSQGTHSVLDLFRTPTMRRMTICLSAVWYMLSTSFAYYGLAMDLQKFGVDIYLIQVIFGVADIPAKVVVVVSMSYFGRRSSQCGALIIAGITVLINLLIPYGMVENINTQSSDECLTPCADKQTARTCMAVLGKGCLAASFNCCYLYSGELFPTIIRQNGMGWVSMMARVGAMVAPMVLLTADYLPWLPGLIYGGAPILSGIAAIFLPETLGSPLPDTIQDVEDRGTGRSSKVSRKEEIILQDTQADLLKQTA</sequence>
<keyword evidence="11" id="KW-1185">Reference proteome</keyword>
<dbReference type="SUPFAM" id="SSF103473">
    <property type="entry name" value="MFS general substrate transporter"/>
    <property type="match status" value="1"/>
</dbReference>
<feature type="transmembrane region" description="Helical" evidence="8">
    <location>
        <begin position="72"/>
        <end position="96"/>
    </location>
</feature>
<feature type="transmembrane region" description="Helical" evidence="8">
    <location>
        <begin position="557"/>
        <end position="581"/>
    </location>
</feature>
<dbReference type="InterPro" id="IPR020846">
    <property type="entry name" value="MFS_dom"/>
</dbReference>
<feature type="transmembrane region" description="Helical" evidence="8">
    <location>
        <begin position="588"/>
        <end position="609"/>
    </location>
</feature>
<feature type="transmembrane region" description="Helical" evidence="8">
    <location>
        <begin position="273"/>
        <end position="295"/>
    </location>
</feature>
<dbReference type="GO" id="GO:0009925">
    <property type="term" value="C:basal plasma membrane"/>
    <property type="evidence" value="ECO:0007669"/>
    <property type="project" value="UniProtKB-SubCell"/>
</dbReference>
<accession>A0A7J5XW58</accession>
<feature type="transmembrane region" description="Helical" evidence="8">
    <location>
        <begin position="155"/>
        <end position="174"/>
    </location>
</feature>
<feature type="domain" description="Major facilitator superfamily (MFS) profile" evidence="9">
    <location>
        <begin position="260"/>
        <end position="717"/>
    </location>
</feature>
<evidence type="ECO:0000256" key="8">
    <source>
        <dbReference type="SAM" id="Phobius"/>
    </source>
</evidence>
<feature type="transmembrane region" description="Helical" evidence="8">
    <location>
        <begin position="692"/>
        <end position="712"/>
    </location>
</feature>
<evidence type="ECO:0000256" key="4">
    <source>
        <dbReference type="ARBA" id="ARBA00034696"/>
    </source>
</evidence>
<protein>
    <recommendedName>
        <fullName evidence="5">Solute carrier family 22 member 6</fullName>
    </recommendedName>
    <alternativeName>
        <fullName evidence="7">Organic anion transporter 1</fullName>
    </alternativeName>
    <alternativeName>
        <fullName evidence="6">Renal organic anion transporter 1</fullName>
    </alternativeName>
</protein>
<feature type="transmembrane region" description="Helical" evidence="8">
    <location>
        <begin position="103"/>
        <end position="121"/>
    </location>
</feature>
<feature type="transmembrane region" description="Helical" evidence="8">
    <location>
        <begin position="436"/>
        <end position="455"/>
    </location>
</feature>
<feature type="transmembrane region" description="Helical" evidence="8">
    <location>
        <begin position="665"/>
        <end position="686"/>
    </location>
</feature>
<evidence type="ECO:0000256" key="7">
    <source>
        <dbReference type="ARBA" id="ARBA00042362"/>
    </source>
</evidence>
<feature type="transmembrane region" description="Helical" evidence="8">
    <location>
        <begin position="366"/>
        <end position="386"/>
    </location>
</feature>
<dbReference type="EMBL" id="JAAKFY010000020">
    <property type="protein sequence ID" value="KAF3840739.1"/>
    <property type="molecule type" value="Genomic_DNA"/>
</dbReference>
<name>A0A7J5XW58_DISMA</name>
<dbReference type="Pfam" id="PF00083">
    <property type="entry name" value="Sugar_tr"/>
    <property type="match status" value="1"/>
</dbReference>
<dbReference type="PROSITE" id="PS50850">
    <property type="entry name" value="MFS"/>
    <property type="match status" value="1"/>
</dbReference>
<reference evidence="10 11" key="1">
    <citation type="submission" date="2020-03" db="EMBL/GenBank/DDBJ databases">
        <title>Dissostichus mawsoni Genome sequencing and assembly.</title>
        <authorList>
            <person name="Park H."/>
        </authorList>
    </citation>
    <scope>NUCLEOTIDE SEQUENCE [LARGE SCALE GENOMIC DNA]</scope>
    <source>
        <strain evidence="10">DM0001</strain>
        <tissue evidence="10">Muscle</tissue>
    </source>
</reference>
<evidence type="ECO:0000313" key="10">
    <source>
        <dbReference type="EMBL" id="KAF3840739.1"/>
    </source>
</evidence>
<proteinExistence type="predicted"/>
<feature type="transmembrane region" description="Helical" evidence="8">
    <location>
        <begin position="315"/>
        <end position="332"/>
    </location>
</feature>
<evidence type="ECO:0000256" key="6">
    <source>
        <dbReference type="ARBA" id="ARBA00041768"/>
    </source>
</evidence>
<comment type="subcellular location">
    <subcellularLocation>
        <location evidence="4">Basal cell membrane</location>
        <topology evidence="4">Multi-pass membrane protein</topology>
    </subcellularLocation>
</comment>
<feature type="transmembrane region" description="Helical" evidence="8">
    <location>
        <begin position="407"/>
        <end position="430"/>
    </location>
</feature>